<protein>
    <submittedName>
        <fullName evidence="1">Uncharacterized protein</fullName>
    </submittedName>
</protein>
<name>A0ABV4FH49_BRAEL</name>
<accession>A0ABV4FH49</accession>
<organism evidence="1 2">
    <name type="scientific">Bradyrhizobium elkanii</name>
    <dbReference type="NCBI Taxonomy" id="29448"/>
    <lineage>
        <taxon>Bacteria</taxon>
        <taxon>Pseudomonadati</taxon>
        <taxon>Pseudomonadota</taxon>
        <taxon>Alphaproteobacteria</taxon>
        <taxon>Hyphomicrobiales</taxon>
        <taxon>Nitrobacteraceae</taxon>
        <taxon>Bradyrhizobium</taxon>
    </lineage>
</organism>
<keyword evidence="2" id="KW-1185">Reference proteome</keyword>
<gene>
    <name evidence="1" type="ORF">ABIF29_009623</name>
</gene>
<dbReference type="Proteomes" id="UP001565471">
    <property type="component" value="Unassembled WGS sequence"/>
</dbReference>
<evidence type="ECO:0000313" key="1">
    <source>
        <dbReference type="EMBL" id="MEY9322824.1"/>
    </source>
</evidence>
<evidence type="ECO:0000313" key="2">
    <source>
        <dbReference type="Proteomes" id="UP001565471"/>
    </source>
</evidence>
<sequence length="57" mass="6190">MAPYQITSAKITSKTMVMICSSVGIGCLSMTRADSTKRPPTEAPLLMGGFWYRAFSV</sequence>
<proteinExistence type="predicted"/>
<reference evidence="1 2" key="1">
    <citation type="submission" date="2024-07" db="EMBL/GenBank/DDBJ databases">
        <title>Genomic Encyclopedia of Type Strains, Phase V (KMG-V): Genome sequencing to study the core and pangenomes of soil and plant-associated prokaryotes.</title>
        <authorList>
            <person name="Whitman W."/>
        </authorList>
    </citation>
    <scope>NUCLEOTIDE SEQUENCE [LARGE SCALE GENOMIC DNA]</scope>
    <source>
        <strain evidence="1 2">USDA 415</strain>
    </source>
</reference>
<dbReference type="EMBL" id="JBGBZA010000002">
    <property type="protein sequence ID" value="MEY9322824.1"/>
    <property type="molecule type" value="Genomic_DNA"/>
</dbReference>
<comment type="caution">
    <text evidence="1">The sequence shown here is derived from an EMBL/GenBank/DDBJ whole genome shotgun (WGS) entry which is preliminary data.</text>
</comment>